<dbReference type="GO" id="GO:0003677">
    <property type="term" value="F:DNA binding"/>
    <property type="evidence" value="ECO:0007669"/>
    <property type="project" value="InterPro"/>
</dbReference>
<dbReference type="NCBIfam" id="TIGR01712">
    <property type="entry name" value="phage_N6A_met"/>
    <property type="match status" value="1"/>
</dbReference>
<accession>A0AAD1Q963</accession>
<dbReference type="GO" id="GO:0009307">
    <property type="term" value="P:DNA restriction-modification system"/>
    <property type="evidence" value="ECO:0007669"/>
    <property type="project" value="InterPro"/>
</dbReference>
<gene>
    <name evidence="1" type="ORF">SIP_028</name>
</gene>
<name>A0AAD1Q963_9CAUD</name>
<dbReference type="EMBL" id="OU734268">
    <property type="protein sequence ID" value="CAG9546480.1"/>
    <property type="molecule type" value="Genomic_DNA"/>
</dbReference>
<evidence type="ECO:0000313" key="1">
    <source>
        <dbReference type="EMBL" id="CAG9546480.1"/>
    </source>
</evidence>
<sequence length="250" mass="28553">MAFNSGEMKMAKDILDKDTHDAFVSFEQLERETFIGNALATGGHYQAVKQNQYYKVSGNRYAGSTTPDVVRDMWSTPQEIVEWMESEFGEYDLDAAASQENAVCEKFYSKETNCLKRWWGSNKHVWLNPPYSNPTPFIKKAIEQMEHNNQIDVLLPAENSTAWFYEAQKNAAEIIWITGEVYEEGGVEYSRTGRIAFVSGLTGEPVQGNNKGSVIFVMRKLKEGEEQKTRYVKISDICPSVTERRARKRS</sequence>
<organism evidence="1 2">
    <name type="scientific">Escherichia phage vB_Eco_Sip</name>
    <dbReference type="NCBI Taxonomy" id="2831640"/>
    <lineage>
        <taxon>Viruses</taxon>
        <taxon>Duplodnaviria</taxon>
        <taxon>Heunggongvirae</taxon>
        <taxon>Uroviricota</taxon>
        <taxon>Caudoviricetes</taxon>
        <taxon>Drexlerviridae</taxon>
        <taxon>Tempevirinae</taxon>
        <taxon>Warwickvirus</taxon>
        <taxon>Warwickvirus sip</taxon>
    </lineage>
</organism>
<dbReference type="Proteomes" id="UP000837053">
    <property type="component" value="Chromosome"/>
</dbReference>
<evidence type="ECO:0000313" key="2">
    <source>
        <dbReference type="Proteomes" id="UP000837053"/>
    </source>
</evidence>
<dbReference type="GO" id="GO:0009007">
    <property type="term" value="F:site-specific DNA-methyltransferase (adenine-specific) activity"/>
    <property type="evidence" value="ECO:0007669"/>
    <property type="project" value="InterPro"/>
</dbReference>
<reference evidence="1 2" key="1">
    <citation type="submission" date="2021-09" db="EMBL/GenBank/DDBJ databases">
        <authorList>
            <person name="Kelly A."/>
        </authorList>
    </citation>
    <scope>NUCLEOTIDE SEQUENCE [LARGE SCALE GENOMIC DNA]</scope>
</reference>
<proteinExistence type="predicted"/>
<evidence type="ECO:0008006" key="3">
    <source>
        <dbReference type="Google" id="ProtNLM"/>
    </source>
</evidence>
<protein>
    <recommendedName>
        <fullName evidence="3">DNA N-6-adenine-methyltransferase</fullName>
    </recommendedName>
</protein>
<keyword evidence="2" id="KW-1185">Reference proteome</keyword>
<dbReference type="Pfam" id="PF05869">
    <property type="entry name" value="Dam"/>
    <property type="match status" value="1"/>
</dbReference>
<dbReference type="InterPro" id="IPR008593">
    <property type="entry name" value="Dam_MeTrfase"/>
</dbReference>